<feature type="transmembrane region" description="Helical" evidence="2">
    <location>
        <begin position="314"/>
        <end position="336"/>
    </location>
</feature>
<dbReference type="HOGENOM" id="CLU_064057_0_0_6"/>
<organism evidence="3 4">
    <name type="scientific">Legionella hackeliae</name>
    <dbReference type="NCBI Taxonomy" id="449"/>
    <lineage>
        <taxon>Bacteria</taxon>
        <taxon>Pseudomonadati</taxon>
        <taxon>Pseudomonadota</taxon>
        <taxon>Gammaproteobacteria</taxon>
        <taxon>Legionellales</taxon>
        <taxon>Legionellaceae</taxon>
        <taxon>Legionella</taxon>
    </lineage>
</organism>
<dbReference type="RefSeq" id="WP_045105751.1">
    <property type="nucleotide sequence ID" value="NZ_LN681225.1"/>
</dbReference>
<evidence type="ECO:0000256" key="2">
    <source>
        <dbReference type="SAM" id="Phobius"/>
    </source>
</evidence>
<dbReference type="PRINTS" id="PR00449">
    <property type="entry name" value="RASTRNSFRMNG"/>
</dbReference>
<dbReference type="KEGG" id="lha:LHA_1310"/>
<evidence type="ECO:0008006" key="5">
    <source>
        <dbReference type="Google" id="ProtNLM"/>
    </source>
</evidence>
<dbReference type="STRING" id="449.LHA_1310"/>
<keyword evidence="4" id="KW-1185">Reference proteome</keyword>
<dbReference type="InterPro" id="IPR027417">
    <property type="entry name" value="P-loop_NTPase"/>
</dbReference>
<sequence>MSLLKVMMLGKTGAGKTQIAMGLIQKKVTQPLLPTKGIQTLRHESEGITLVVTDPTGKDDFPNTRRSLYKDQAFILYCADLSTILDEDDQQKVKKELDLYRSQNPNGKVVLVGTHADQCKNPLETLKNLENDLRDLGVTIDHKTLEIEELQRILIPSLAKKEDLTEQSDVSEKAVKSSLKTDDPSVKEADNAIKRETSEDSIFIEAKKKLLTALKDLPEEKKQIIEKKLKHLEGRLNNEKLSSRTIEGLINSFVQTSHKTLQGEHPNVMKALLGFAAAIIVTLLAGIVGFSIGFAAGIWSGPGAFFTGLAAGEAAALATAGACVSSGLVAGGLTAWGMFRPSKEVTAVDEFAKTIQEHYSPGKK</sequence>
<dbReference type="Gene3D" id="3.40.50.300">
    <property type="entry name" value="P-loop containing nucleotide triphosphate hydrolases"/>
    <property type="match status" value="1"/>
</dbReference>
<dbReference type="Pfam" id="PF08477">
    <property type="entry name" value="Roc"/>
    <property type="match status" value="1"/>
</dbReference>
<keyword evidence="2" id="KW-1133">Transmembrane helix</keyword>
<keyword evidence="2" id="KW-0812">Transmembrane</keyword>
<dbReference type="AlphaFoldDB" id="A0A0A8UNA6"/>
<gene>
    <name evidence="3" type="ORF">LHA_1310</name>
</gene>
<proteinExistence type="predicted"/>
<dbReference type="SUPFAM" id="SSF52540">
    <property type="entry name" value="P-loop containing nucleoside triphosphate hydrolases"/>
    <property type="match status" value="1"/>
</dbReference>
<name>A0A0A8UNA6_LEGHA</name>
<evidence type="ECO:0000313" key="3">
    <source>
        <dbReference type="EMBL" id="CEK10360.1"/>
    </source>
</evidence>
<dbReference type="EMBL" id="LN681225">
    <property type="protein sequence ID" value="CEK10360.1"/>
    <property type="molecule type" value="Genomic_DNA"/>
</dbReference>
<dbReference type="PATRIC" id="fig|449.7.peg.3319"/>
<dbReference type="OrthoDB" id="5639734at2"/>
<feature type="region of interest" description="Disordered" evidence="1">
    <location>
        <begin position="166"/>
        <end position="192"/>
    </location>
</feature>
<protein>
    <recommendedName>
        <fullName evidence="5">Rho GTPase (Miro-like)</fullName>
    </recommendedName>
</protein>
<accession>A0A0A8UNA6</accession>
<keyword evidence="2" id="KW-0472">Membrane</keyword>
<dbReference type="Proteomes" id="UP000032803">
    <property type="component" value="Chromosome I"/>
</dbReference>
<reference evidence="4" key="1">
    <citation type="submission" date="2014-09" db="EMBL/GenBank/DDBJ databases">
        <authorList>
            <person name="Gomez-Valero L."/>
        </authorList>
    </citation>
    <scope>NUCLEOTIDE SEQUENCE [LARGE SCALE GENOMIC DNA]</scope>
    <source>
        <strain evidence="4">ATCC35250</strain>
    </source>
</reference>
<evidence type="ECO:0000256" key="1">
    <source>
        <dbReference type="SAM" id="MobiDB-lite"/>
    </source>
</evidence>
<feature type="transmembrane region" description="Helical" evidence="2">
    <location>
        <begin position="271"/>
        <end position="294"/>
    </location>
</feature>
<evidence type="ECO:0000313" key="4">
    <source>
        <dbReference type="Proteomes" id="UP000032803"/>
    </source>
</evidence>